<sequence>MINRNNFSKIGIGTWGIGGFAEHDTNNDDEKQIKALTHQLSRGMNFVEINFWNSQGHSVKLIKEAVNRSGVARDKLFLLQSIYNYYNPTIGDVKKEFELCLKTFDINKVDSIQFPVTAIKVYGFKPLVKLVRSFLDQNLARFASVTNFDLENLKRYHAEFGDKIFSHELHYSFEIRTVDDLGIIDFDNKNKIINVLYQPLRRNRTAKQNWPLLAELAKKYNRTQNQIILNWMTTKGMHPLVKSETIEHIVENLESLNFEMDKSEIKRINDFRPPNYAPKEVDWMMEGNTNKAFIHALPNIFDEEYEKVRV</sequence>
<dbReference type="SUPFAM" id="SSF51430">
    <property type="entry name" value="NAD(P)-linked oxidoreductase"/>
    <property type="match status" value="1"/>
</dbReference>
<dbReference type="InterPro" id="IPR023210">
    <property type="entry name" value="NADP_OxRdtase_dom"/>
</dbReference>
<dbReference type="Pfam" id="PF00248">
    <property type="entry name" value="Aldo_ket_red"/>
    <property type="match status" value="1"/>
</dbReference>
<dbReference type="InterPro" id="IPR036812">
    <property type="entry name" value="NAD(P)_OxRdtase_dom_sf"/>
</dbReference>
<dbReference type="EMBL" id="MGGW01000014">
    <property type="protein sequence ID" value="OGM54461.1"/>
    <property type="molecule type" value="Genomic_DNA"/>
</dbReference>
<dbReference type="PANTHER" id="PTHR43638">
    <property type="entry name" value="OXIDOREDUCTASE, ALDO/KETO REDUCTASE FAMILY PROTEIN"/>
    <property type="match status" value="1"/>
</dbReference>
<proteinExistence type="predicted"/>
<dbReference type="PANTHER" id="PTHR43638:SF3">
    <property type="entry name" value="ALDEHYDE REDUCTASE"/>
    <property type="match status" value="1"/>
</dbReference>
<gene>
    <name evidence="2" type="ORF">A3E44_00155</name>
</gene>
<evidence type="ECO:0000259" key="1">
    <source>
        <dbReference type="Pfam" id="PF00248"/>
    </source>
</evidence>
<comment type="caution">
    <text evidence="2">The sequence shown here is derived from an EMBL/GenBank/DDBJ whole genome shotgun (WGS) entry which is preliminary data.</text>
</comment>
<name>A0A1F8ARY8_9BACT</name>
<dbReference type="Proteomes" id="UP000178603">
    <property type="component" value="Unassembled WGS sequence"/>
</dbReference>
<evidence type="ECO:0000313" key="2">
    <source>
        <dbReference type="EMBL" id="OGM54461.1"/>
    </source>
</evidence>
<reference evidence="2 3" key="1">
    <citation type="journal article" date="2016" name="Nat. Commun.">
        <title>Thousands of microbial genomes shed light on interconnected biogeochemical processes in an aquifer system.</title>
        <authorList>
            <person name="Anantharaman K."/>
            <person name="Brown C.T."/>
            <person name="Hug L.A."/>
            <person name="Sharon I."/>
            <person name="Castelle C.J."/>
            <person name="Probst A.J."/>
            <person name="Thomas B.C."/>
            <person name="Singh A."/>
            <person name="Wilkins M.J."/>
            <person name="Karaoz U."/>
            <person name="Brodie E.L."/>
            <person name="Williams K.H."/>
            <person name="Hubbard S.S."/>
            <person name="Banfield J.F."/>
        </authorList>
    </citation>
    <scope>NUCLEOTIDE SEQUENCE [LARGE SCALE GENOMIC DNA]</scope>
</reference>
<dbReference type="AlphaFoldDB" id="A0A1F8ARY8"/>
<accession>A0A1F8ARY8</accession>
<protein>
    <recommendedName>
        <fullName evidence="1">NADP-dependent oxidoreductase domain-containing protein</fullName>
    </recommendedName>
</protein>
<dbReference type="Gene3D" id="3.20.20.100">
    <property type="entry name" value="NADP-dependent oxidoreductase domain"/>
    <property type="match status" value="1"/>
</dbReference>
<feature type="domain" description="NADP-dependent oxidoreductase" evidence="1">
    <location>
        <begin position="9"/>
        <end position="270"/>
    </location>
</feature>
<organism evidence="2 3">
    <name type="scientific">Candidatus Woesebacteria bacterium RIFCSPHIGHO2_12_FULL_41_24</name>
    <dbReference type="NCBI Taxonomy" id="1802510"/>
    <lineage>
        <taxon>Bacteria</taxon>
        <taxon>Candidatus Woeseibacteriota</taxon>
    </lineage>
</organism>
<evidence type="ECO:0000313" key="3">
    <source>
        <dbReference type="Proteomes" id="UP000178603"/>
    </source>
</evidence>